<dbReference type="PRINTS" id="PR00411">
    <property type="entry name" value="PNDRDTASEI"/>
</dbReference>
<dbReference type="InterPro" id="IPR036188">
    <property type="entry name" value="FAD/NAD-bd_sf"/>
</dbReference>
<evidence type="ECO:0000256" key="1">
    <source>
        <dbReference type="ARBA" id="ARBA00006442"/>
    </source>
</evidence>
<feature type="domain" description="FAD/NAD(P)-binding" evidence="5">
    <location>
        <begin position="4"/>
        <end position="314"/>
    </location>
</feature>
<gene>
    <name evidence="6" type="ORF">CLIM01_04574</name>
</gene>
<sequence>MPTLVVLGAGLAGLPIAHHALKHTVPLVKDLKVILVTPNSEQHTHYARRHPLTPKLHSYWNLASVRGVVPGQFGDDVLFHPIEPSFAKYPKESYEVIIGKAEQLNDDKNTVDVVVNDGSRRSIAYDAVVIATGTRAKESMPWKEVGTTEETKKALGDIRRQLSDAKSIVVAGGGVTGTETVGEIGFEYSQKRSKEVYFIYNDELPLGPPFTDSVRKAALNELQKLNIKTIHNTKVTSVKTEANGQKTLELTDKSGKKTTLQTDAYLPTVGAIPNTAFLPSNMLDPPGYVKQDKSLRAVGHDNIFVVGDVGNLEGGYGRLADLQVQHVVKSIQAHFTGAPRPAPYVVDPKVVAGITLGRSRATGQMGTWRLPSIIIWAFKGRYIGTDYAKDYAAGSRTMTVTKNW</sequence>
<dbReference type="SUPFAM" id="SSF51905">
    <property type="entry name" value="FAD/NAD(P)-binding domain"/>
    <property type="match status" value="1"/>
</dbReference>
<dbReference type="EMBL" id="JARUPT010000107">
    <property type="protein sequence ID" value="KAK0378095.1"/>
    <property type="molecule type" value="Genomic_DNA"/>
</dbReference>
<protein>
    <recommendedName>
        <fullName evidence="5">FAD/NAD(P)-binding domain-containing protein</fullName>
    </recommendedName>
</protein>
<keyword evidence="2" id="KW-0285">Flavoprotein</keyword>
<dbReference type="PANTHER" id="PTHR43735:SF3">
    <property type="entry name" value="FERROPTOSIS SUPPRESSOR PROTEIN 1"/>
    <property type="match status" value="1"/>
</dbReference>
<name>A0ABQ9Q2Q7_9PEZI</name>
<keyword evidence="3" id="KW-0274">FAD</keyword>
<accession>A0ABQ9Q2Q7</accession>
<reference evidence="6" key="1">
    <citation type="submission" date="2023-04" db="EMBL/GenBank/DDBJ databases">
        <title>Colletotrichum limetticola genome sequence.</title>
        <authorList>
            <person name="Baroncelli R."/>
        </authorList>
    </citation>
    <scope>NUCLEOTIDE SEQUENCE</scope>
    <source>
        <strain evidence="6">KLA-Anderson</strain>
    </source>
</reference>
<dbReference type="Proteomes" id="UP001169217">
    <property type="component" value="Unassembled WGS sequence"/>
</dbReference>
<comment type="caution">
    <text evidence="6">The sequence shown here is derived from an EMBL/GenBank/DDBJ whole genome shotgun (WGS) entry which is preliminary data.</text>
</comment>
<dbReference type="Pfam" id="PF07992">
    <property type="entry name" value="Pyr_redox_2"/>
    <property type="match status" value="1"/>
</dbReference>
<dbReference type="PANTHER" id="PTHR43735">
    <property type="entry name" value="APOPTOSIS-INDUCING FACTOR 1"/>
    <property type="match status" value="1"/>
</dbReference>
<evidence type="ECO:0000313" key="7">
    <source>
        <dbReference type="Proteomes" id="UP001169217"/>
    </source>
</evidence>
<dbReference type="Gene3D" id="3.50.50.100">
    <property type="match status" value="1"/>
</dbReference>
<keyword evidence="7" id="KW-1185">Reference proteome</keyword>
<evidence type="ECO:0000259" key="5">
    <source>
        <dbReference type="Pfam" id="PF07992"/>
    </source>
</evidence>
<organism evidence="6 7">
    <name type="scientific">Colletotrichum limetticola</name>
    <dbReference type="NCBI Taxonomy" id="1209924"/>
    <lineage>
        <taxon>Eukaryota</taxon>
        <taxon>Fungi</taxon>
        <taxon>Dikarya</taxon>
        <taxon>Ascomycota</taxon>
        <taxon>Pezizomycotina</taxon>
        <taxon>Sordariomycetes</taxon>
        <taxon>Hypocreomycetidae</taxon>
        <taxon>Glomerellales</taxon>
        <taxon>Glomerellaceae</taxon>
        <taxon>Colletotrichum</taxon>
        <taxon>Colletotrichum acutatum species complex</taxon>
    </lineage>
</organism>
<evidence type="ECO:0000313" key="6">
    <source>
        <dbReference type="EMBL" id="KAK0378095.1"/>
    </source>
</evidence>
<proteinExistence type="inferred from homology"/>
<evidence type="ECO:0000256" key="2">
    <source>
        <dbReference type="ARBA" id="ARBA00022630"/>
    </source>
</evidence>
<evidence type="ECO:0000256" key="3">
    <source>
        <dbReference type="ARBA" id="ARBA00022827"/>
    </source>
</evidence>
<comment type="similarity">
    <text evidence="1">Belongs to the FAD-dependent oxidoreductase family.</text>
</comment>
<dbReference type="InterPro" id="IPR023753">
    <property type="entry name" value="FAD/NAD-binding_dom"/>
</dbReference>
<keyword evidence="4" id="KW-0560">Oxidoreductase</keyword>
<evidence type="ECO:0000256" key="4">
    <source>
        <dbReference type="ARBA" id="ARBA00023002"/>
    </source>
</evidence>
<dbReference type="PRINTS" id="PR00368">
    <property type="entry name" value="FADPNR"/>
</dbReference>